<dbReference type="GO" id="GO:0032264">
    <property type="term" value="P:IMP salvage"/>
    <property type="evidence" value="ECO:0007669"/>
    <property type="project" value="UniProtKB-UniPathway"/>
</dbReference>
<comment type="cofactor">
    <cofactor evidence="1 15">
        <name>Mg(2+)</name>
        <dbReference type="ChEBI" id="CHEBI:18420"/>
    </cofactor>
</comment>
<feature type="domain" description="Phosphoribosyltransferase" evidence="16">
    <location>
        <begin position="13"/>
        <end position="162"/>
    </location>
</feature>
<evidence type="ECO:0000256" key="2">
    <source>
        <dbReference type="ARBA" id="ARBA00004496"/>
    </source>
</evidence>
<keyword evidence="7 15" id="KW-0328">Glycosyltransferase</keyword>
<dbReference type="CDD" id="cd06223">
    <property type="entry name" value="PRTases_typeI"/>
    <property type="match status" value="1"/>
</dbReference>
<comment type="caution">
    <text evidence="17">The sequence shown here is derived from an EMBL/GenBank/DDBJ whole genome shotgun (WGS) entry which is preliminary data.</text>
</comment>
<dbReference type="GO" id="GO:0006166">
    <property type="term" value="P:purine ribonucleoside salvage"/>
    <property type="evidence" value="ECO:0007669"/>
    <property type="project" value="UniProtKB-KW"/>
</dbReference>
<dbReference type="GO" id="GO:0000287">
    <property type="term" value="F:magnesium ion binding"/>
    <property type="evidence" value="ECO:0007669"/>
    <property type="project" value="TreeGrafter"/>
</dbReference>
<keyword evidence="12 15" id="KW-0460">Magnesium</keyword>
<dbReference type="FunFam" id="3.40.50.2020:FF:000006">
    <property type="entry name" value="Hypoxanthine phosphoribosyltransferase"/>
    <property type="match status" value="1"/>
</dbReference>
<dbReference type="AlphaFoldDB" id="A0A7C4GHT8"/>
<comment type="catalytic activity">
    <reaction evidence="13">
        <text>GMP + diphosphate = guanine + 5-phospho-alpha-D-ribose 1-diphosphate</text>
        <dbReference type="Rhea" id="RHEA:25424"/>
        <dbReference type="ChEBI" id="CHEBI:16235"/>
        <dbReference type="ChEBI" id="CHEBI:33019"/>
        <dbReference type="ChEBI" id="CHEBI:58017"/>
        <dbReference type="ChEBI" id="CHEBI:58115"/>
        <dbReference type="EC" id="2.4.2.8"/>
    </reaction>
    <physiologicalReaction direction="right-to-left" evidence="13">
        <dbReference type="Rhea" id="RHEA:25426"/>
    </physiologicalReaction>
</comment>
<comment type="similarity">
    <text evidence="4 15">Belongs to the purine/pyrimidine phosphoribosyltransferase family.</text>
</comment>
<evidence type="ECO:0000256" key="4">
    <source>
        <dbReference type="ARBA" id="ARBA00008391"/>
    </source>
</evidence>
<keyword evidence="9 15" id="KW-0479">Metal-binding</keyword>
<dbReference type="GO" id="GO:0004422">
    <property type="term" value="F:hypoxanthine phosphoribosyltransferase activity"/>
    <property type="evidence" value="ECO:0007669"/>
    <property type="project" value="InterPro"/>
</dbReference>
<dbReference type="GO" id="GO:0032263">
    <property type="term" value="P:GMP salvage"/>
    <property type="evidence" value="ECO:0007669"/>
    <property type="project" value="TreeGrafter"/>
</dbReference>
<comment type="pathway">
    <text evidence="3 15">Purine metabolism; IMP biosynthesis via salvage pathway; IMP from hypoxanthine: step 1/1.</text>
</comment>
<evidence type="ECO:0000256" key="9">
    <source>
        <dbReference type="ARBA" id="ARBA00022723"/>
    </source>
</evidence>
<evidence type="ECO:0000256" key="11">
    <source>
        <dbReference type="ARBA" id="ARBA00022741"/>
    </source>
</evidence>
<dbReference type="EMBL" id="DSUT01000150">
    <property type="protein sequence ID" value="HGK28702.1"/>
    <property type="molecule type" value="Genomic_DNA"/>
</dbReference>
<comment type="catalytic activity">
    <reaction evidence="14">
        <text>IMP + diphosphate = hypoxanthine + 5-phospho-alpha-D-ribose 1-diphosphate</text>
        <dbReference type="Rhea" id="RHEA:17973"/>
        <dbReference type="ChEBI" id="CHEBI:17368"/>
        <dbReference type="ChEBI" id="CHEBI:33019"/>
        <dbReference type="ChEBI" id="CHEBI:58017"/>
        <dbReference type="ChEBI" id="CHEBI:58053"/>
        <dbReference type="EC" id="2.4.2.8"/>
    </reaction>
    <physiologicalReaction direction="right-to-left" evidence="14">
        <dbReference type="Rhea" id="RHEA:17975"/>
    </physiologicalReaction>
</comment>
<evidence type="ECO:0000256" key="10">
    <source>
        <dbReference type="ARBA" id="ARBA00022726"/>
    </source>
</evidence>
<keyword evidence="6 15" id="KW-0963">Cytoplasm</keyword>
<dbReference type="GO" id="GO:0005829">
    <property type="term" value="C:cytosol"/>
    <property type="evidence" value="ECO:0007669"/>
    <property type="project" value="TreeGrafter"/>
</dbReference>
<dbReference type="Pfam" id="PF00156">
    <property type="entry name" value="Pribosyltran"/>
    <property type="match status" value="1"/>
</dbReference>
<dbReference type="UniPathway" id="UPA00591">
    <property type="reaction ID" value="UER00648"/>
</dbReference>
<evidence type="ECO:0000259" key="16">
    <source>
        <dbReference type="Pfam" id="PF00156"/>
    </source>
</evidence>
<evidence type="ECO:0000256" key="8">
    <source>
        <dbReference type="ARBA" id="ARBA00022679"/>
    </source>
</evidence>
<organism evidence="17">
    <name type="scientific">candidate division WOR-3 bacterium</name>
    <dbReference type="NCBI Taxonomy" id="2052148"/>
    <lineage>
        <taxon>Bacteria</taxon>
        <taxon>Bacteria division WOR-3</taxon>
    </lineage>
</organism>
<evidence type="ECO:0000256" key="6">
    <source>
        <dbReference type="ARBA" id="ARBA00022490"/>
    </source>
</evidence>
<keyword evidence="10 15" id="KW-0660">Purine salvage</keyword>
<dbReference type="NCBIfam" id="TIGR01203">
    <property type="entry name" value="HGPRTase"/>
    <property type="match status" value="1"/>
</dbReference>
<dbReference type="InterPro" id="IPR005904">
    <property type="entry name" value="Hxn_phspho_trans"/>
</dbReference>
<evidence type="ECO:0000256" key="3">
    <source>
        <dbReference type="ARBA" id="ARBA00004669"/>
    </source>
</evidence>
<proteinExistence type="inferred from homology"/>
<evidence type="ECO:0000256" key="14">
    <source>
        <dbReference type="ARBA" id="ARBA00049402"/>
    </source>
</evidence>
<evidence type="ECO:0000256" key="5">
    <source>
        <dbReference type="ARBA" id="ARBA00011895"/>
    </source>
</evidence>
<dbReference type="EC" id="2.4.2.8" evidence="5 15"/>
<sequence>MNRQPVEARVSPLLTAEQIGARVREIADRISHDYAGGGLVVVGILKGAWVFLADLVRCLTIPVVVDFIAVSSYGSGTESSGAVNVMLRPSCPLEGQDVLVVDDILDTGLTLGLVLDKLRQSHPRSLRLCVLLDKPARRRADVEPDYVGFQIPDRFVVGYGLDCGERFRNLPYLGFLAEVE</sequence>
<evidence type="ECO:0000256" key="15">
    <source>
        <dbReference type="RuleBase" id="RU364099"/>
    </source>
</evidence>
<keyword evidence="11 15" id="KW-0547">Nucleotide-binding</keyword>
<dbReference type="GO" id="GO:0000166">
    <property type="term" value="F:nucleotide binding"/>
    <property type="evidence" value="ECO:0007669"/>
    <property type="project" value="UniProtKB-KW"/>
</dbReference>
<dbReference type="GO" id="GO:0006178">
    <property type="term" value="P:guanine salvage"/>
    <property type="evidence" value="ECO:0007669"/>
    <property type="project" value="TreeGrafter"/>
</dbReference>
<dbReference type="InterPro" id="IPR050408">
    <property type="entry name" value="HGPRT"/>
</dbReference>
<dbReference type="InterPro" id="IPR000836">
    <property type="entry name" value="PRTase_dom"/>
</dbReference>
<protein>
    <recommendedName>
        <fullName evidence="5 15">Hypoxanthine phosphoribosyltransferase</fullName>
        <ecNumber evidence="5 15">2.4.2.8</ecNumber>
    </recommendedName>
</protein>
<comment type="subcellular location">
    <subcellularLocation>
        <location evidence="2 15">Cytoplasm</location>
    </subcellularLocation>
</comment>
<dbReference type="GO" id="GO:0046100">
    <property type="term" value="P:hypoxanthine metabolic process"/>
    <property type="evidence" value="ECO:0007669"/>
    <property type="project" value="TreeGrafter"/>
</dbReference>
<accession>A0A7C4GHT8</accession>
<evidence type="ECO:0000256" key="13">
    <source>
        <dbReference type="ARBA" id="ARBA00048811"/>
    </source>
</evidence>
<dbReference type="SUPFAM" id="SSF53271">
    <property type="entry name" value="PRTase-like"/>
    <property type="match status" value="1"/>
</dbReference>
<name>A0A7C4GHT8_UNCW3</name>
<dbReference type="GO" id="GO:0052657">
    <property type="term" value="F:guanine phosphoribosyltransferase activity"/>
    <property type="evidence" value="ECO:0007669"/>
    <property type="project" value="UniProtKB-ARBA"/>
</dbReference>
<keyword evidence="8 15" id="KW-0808">Transferase</keyword>
<evidence type="ECO:0000313" key="17">
    <source>
        <dbReference type="EMBL" id="HGK28702.1"/>
    </source>
</evidence>
<gene>
    <name evidence="17" type="primary">hpt</name>
    <name evidence="17" type="ORF">ENS41_07080</name>
</gene>
<dbReference type="InterPro" id="IPR029057">
    <property type="entry name" value="PRTase-like"/>
</dbReference>
<evidence type="ECO:0000256" key="7">
    <source>
        <dbReference type="ARBA" id="ARBA00022676"/>
    </source>
</evidence>
<dbReference type="Gene3D" id="3.40.50.2020">
    <property type="match status" value="1"/>
</dbReference>
<reference evidence="17" key="1">
    <citation type="journal article" date="2020" name="mSystems">
        <title>Genome- and Community-Level Interaction Insights into Carbon Utilization and Element Cycling Functions of Hydrothermarchaeota in Hydrothermal Sediment.</title>
        <authorList>
            <person name="Zhou Z."/>
            <person name="Liu Y."/>
            <person name="Xu W."/>
            <person name="Pan J."/>
            <person name="Luo Z.H."/>
            <person name="Li M."/>
        </authorList>
    </citation>
    <scope>NUCLEOTIDE SEQUENCE [LARGE SCALE GENOMIC DNA]</scope>
    <source>
        <strain evidence="17">SpSt-488</strain>
    </source>
</reference>
<evidence type="ECO:0000256" key="12">
    <source>
        <dbReference type="ARBA" id="ARBA00022842"/>
    </source>
</evidence>
<evidence type="ECO:0000256" key="1">
    <source>
        <dbReference type="ARBA" id="ARBA00001946"/>
    </source>
</evidence>
<dbReference type="PANTHER" id="PTHR43340">
    <property type="entry name" value="HYPOXANTHINE-GUANINE PHOSPHORIBOSYLTRANSFERASE"/>
    <property type="match status" value="1"/>
</dbReference>
<dbReference type="PANTHER" id="PTHR43340:SF1">
    <property type="entry name" value="HYPOXANTHINE PHOSPHORIBOSYLTRANSFERASE"/>
    <property type="match status" value="1"/>
</dbReference>